<dbReference type="PIRSF" id="PIRSF004862">
    <property type="entry name" value="FliF"/>
    <property type="match status" value="1"/>
</dbReference>
<dbReference type="GO" id="GO:0003774">
    <property type="term" value="F:cytoskeletal motor activity"/>
    <property type="evidence" value="ECO:0007669"/>
    <property type="project" value="InterPro"/>
</dbReference>
<dbReference type="PRINTS" id="PR01009">
    <property type="entry name" value="FLGMRINGFLIF"/>
</dbReference>
<dbReference type="InterPro" id="IPR013556">
    <property type="entry name" value="Flag_M-ring_C"/>
</dbReference>
<dbReference type="PANTHER" id="PTHR30046">
    <property type="entry name" value="FLAGELLAR M-RING PROTEIN"/>
    <property type="match status" value="1"/>
</dbReference>
<evidence type="ECO:0000256" key="7">
    <source>
        <dbReference type="ARBA" id="ARBA00023136"/>
    </source>
</evidence>
<evidence type="ECO:0000256" key="5">
    <source>
        <dbReference type="ARBA" id="ARBA00022692"/>
    </source>
</evidence>
<evidence type="ECO:0000256" key="9">
    <source>
        <dbReference type="PIRNR" id="PIRNR004862"/>
    </source>
</evidence>
<dbReference type="Proteomes" id="UP000214588">
    <property type="component" value="Unassembled WGS sequence"/>
</dbReference>
<protein>
    <recommendedName>
        <fullName evidence="9">Flagellar M-ring protein</fullName>
    </recommendedName>
</protein>
<organism evidence="14 15">
    <name type="scientific">Natranaerobius trueperi</name>
    <dbReference type="NCBI Taxonomy" id="759412"/>
    <lineage>
        <taxon>Bacteria</taxon>
        <taxon>Bacillati</taxon>
        <taxon>Bacillota</taxon>
        <taxon>Clostridia</taxon>
        <taxon>Natranaerobiales</taxon>
        <taxon>Natranaerobiaceae</taxon>
        <taxon>Natranaerobius</taxon>
    </lineage>
</organism>
<dbReference type="NCBIfam" id="TIGR00206">
    <property type="entry name" value="fliF"/>
    <property type="match status" value="1"/>
</dbReference>
<evidence type="ECO:0000256" key="2">
    <source>
        <dbReference type="ARBA" id="ARBA00004651"/>
    </source>
</evidence>
<comment type="similarity">
    <text evidence="3 9">Belongs to the FliF family.</text>
</comment>
<dbReference type="InterPro" id="IPR043427">
    <property type="entry name" value="YscJ/FliF"/>
</dbReference>
<feature type="region of interest" description="Disordered" evidence="10">
    <location>
        <begin position="304"/>
        <end position="327"/>
    </location>
</feature>
<keyword evidence="4" id="KW-1003">Cell membrane</keyword>
<dbReference type="GO" id="GO:0071973">
    <property type="term" value="P:bacterial-type flagellum-dependent cell motility"/>
    <property type="evidence" value="ECO:0007669"/>
    <property type="project" value="InterPro"/>
</dbReference>
<feature type="domain" description="Flagellar M-ring C-terminal" evidence="13">
    <location>
        <begin position="253"/>
        <end position="410"/>
    </location>
</feature>
<dbReference type="Pfam" id="PF01514">
    <property type="entry name" value="YscJ_FliF"/>
    <property type="match status" value="1"/>
</dbReference>
<evidence type="ECO:0000313" key="15">
    <source>
        <dbReference type="Proteomes" id="UP000214588"/>
    </source>
</evidence>
<dbReference type="GO" id="GO:0009431">
    <property type="term" value="C:bacterial-type flagellum basal body, MS ring"/>
    <property type="evidence" value="ECO:0007669"/>
    <property type="project" value="InterPro"/>
</dbReference>
<dbReference type="InterPro" id="IPR000067">
    <property type="entry name" value="FlgMring_FliF"/>
</dbReference>
<evidence type="ECO:0000256" key="6">
    <source>
        <dbReference type="ARBA" id="ARBA00022989"/>
    </source>
</evidence>
<keyword evidence="14" id="KW-0966">Cell projection</keyword>
<keyword evidence="8 9" id="KW-0975">Bacterial flagellum</keyword>
<evidence type="ECO:0000256" key="4">
    <source>
        <dbReference type="ARBA" id="ARBA00022475"/>
    </source>
</evidence>
<dbReference type="PANTHER" id="PTHR30046:SF0">
    <property type="entry name" value="FLAGELLAR M-RING PROTEIN"/>
    <property type="match status" value="1"/>
</dbReference>
<sequence>MREMLSNLNNQMKQFWSNLTRRQQLTFSIALVLFFLGSAVFTFSLLNTDYTVIARDLDPKDANEMTEVLDDMNISYKIEGGGTTILVPENDHDNARLELASAGLPKGGVLGYEGLDSTQLGMTESEREMRQKIALEGELIRTIRRYPEVDDARVHLVLPERSLFNAQEESSKAAIYLELNQDLDEQQIHSIENLVAHSVEGLESRNVTLTSGQEVLNQNSGNSDASIGSEVEQNLAIQEKFQTSLQNSVQSMLHDIVGPGNATVRVNATLDFDEVTRLEEEFKPVEDQEGGIIVSNHVEEEFYSGEDMGAGGPPGDESLGDDTPLYQQEDFDGGEYEYESFNETTNYEVNRTETKHRVAPGALENLSVSVAVNQDEELDIDDESIENLVTSAIGLDFPDNGEISVEEIEFHDLDSDGDPDGNGDDETNWLAIAAITACLLTAIYIARLVYKSVQQKREMEMQERLEKERAMQQQAQAQDEAAADVEAEVPETQKQITNFAEKNPEEFAKVLKAWLADD</sequence>
<gene>
    <name evidence="14" type="primary">fliF</name>
    <name evidence="14" type="ORF">CDO51_03985</name>
</gene>
<keyword evidence="14" id="KW-0969">Cilium</keyword>
<evidence type="ECO:0000256" key="3">
    <source>
        <dbReference type="ARBA" id="ARBA00007971"/>
    </source>
</evidence>
<keyword evidence="14" id="KW-0282">Flagellum</keyword>
<dbReference type="OrthoDB" id="9807026at2"/>
<dbReference type="EMBL" id="NIQC01000006">
    <property type="protein sequence ID" value="OWZ84225.1"/>
    <property type="molecule type" value="Genomic_DNA"/>
</dbReference>
<dbReference type="Pfam" id="PF08345">
    <property type="entry name" value="YscJ_FliF_C"/>
    <property type="match status" value="1"/>
</dbReference>
<evidence type="ECO:0000256" key="1">
    <source>
        <dbReference type="ARBA" id="ARBA00004117"/>
    </source>
</evidence>
<accession>A0A226BZ68</accession>
<feature type="transmembrane region" description="Helical" evidence="11">
    <location>
        <begin position="429"/>
        <end position="450"/>
    </location>
</feature>
<comment type="subcellular location">
    <subcellularLocation>
        <location evidence="1 9">Bacterial flagellum basal body</location>
    </subcellularLocation>
    <subcellularLocation>
        <location evidence="2">Cell membrane</location>
        <topology evidence="2">Multi-pass membrane protein</topology>
    </subcellularLocation>
</comment>
<reference evidence="14 15" key="1">
    <citation type="submission" date="2017-06" db="EMBL/GenBank/DDBJ databases">
        <title>Draft Genome Sequence of Natranaerobius trueperi halophilic, alkalithermophilic bacteria from soda lakes.</title>
        <authorList>
            <person name="Zhao B."/>
        </authorList>
    </citation>
    <scope>NUCLEOTIDE SEQUENCE [LARGE SCALE GENOMIC DNA]</scope>
    <source>
        <strain evidence="14 15">DSM 18760</strain>
    </source>
</reference>
<name>A0A226BZ68_9FIRM</name>
<dbReference type="InterPro" id="IPR045851">
    <property type="entry name" value="AMP-bd_C_sf"/>
</dbReference>
<evidence type="ECO:0000259" key="12">
    <source>
        <dbReference type="Pfam" id="PF01514"/>
    </source>
</evidence>
<proteinExistence type="inferred from homology"/>
<feature type="domain" description="Flagellar M-ring N-terminal" evidence="12">
    <location>
        <begin position="47"/>
        <end position="211"/>
    </location>
</feature>
<evidence type="ECO:0000259" key="13">
    <source>
        <dbReference type="Pfam" id="PF08345"/>
    </source>
</evidence>
<dbReference type="GO" id="GO:0005886">
    <property type="term" value="C:plasma membrane"/>
    <property type="evidence" value="ECO:0007669"/>
    <property type="project" value="UniProtKB-SubCell"/>
</dbReference>
<comment type="caution">
    <text evidence="14">The sequence shown here is derived from an EMBL/GenBank/DDBJ whole genome shotgun (WGS) entry which is preliminary data.</text>
</comment>
<evidence type="ECO:0000256" key="10">
    <source>
        <dbReference type="SAM" id="MobiDB-lite"/>
    </source>
</evidence>
<feature type="region of interest" description="Disordered" evidence="10">
    <location>
        <begin position="468"/>
        <end position="489"/>
    </location>
</feature>
<evidence type="ECO:0000256" key="8">
    <source>
        <dbReference type="ARBA" id="ARBA00023143"/>
    </source>
</evidence>
<keyword evidence="6 11" id="KW-1133">Transmembrane helix</keyword>
<dbReference type="InterPro" id="IPR006182">
    <property type="entry name" value="FliF_N_dom"/>
</dbReference>
<evidence type="ECO:0000313" key="14">
    <source>
        <dbReference type="EMBL" id="OWZ84225.1"/>
    </source>
</evidence>
<evidence type="ECO:0000256" key="11">
    <source>
        <dbReference type="SAM" id="Phobius"/>
    </source>
</evidence>
<dbReference type="AlphaFoldDB" id="A0A226BZ68"/>
<keyword evidence="5 11" id="KW-0812">Transmembrane</keyword>
<dbReference type="Gene3D" id="3.30.300.30">
    <property type="match status" value="1"/>
</dbReference>
<comment type="function">
    <text evidence="9">The M ring may be actively involved in energy transduction.</text>
</comment>
<keyword evidence="15" id="KW-1185">Reference proteome</keyword>
<keyword evidence="7 11" id="KW-0472">Membrane</keyword>